<gene>
    <name evidence="2" type="ORF">ADIARSV_3999</name>
</gene>
<dbReference type="EMBL" id="AQPN01000141">
    <property type="protein sequence ID" value="EOR92911.1"/>
    <property type="molecule type" value="Genomic_DNA"/>
</dbReference>
<feature type="transmembrane region" description="Helical" evidence="1">
    <location>
        <begin position="287"/>
        <end position="312"/>
    </location>
</feature>
<feature type="transmembrane region" description="Helical" evidence="1">
    <location>
        <begin position="517"/>
        <end position="537"/>
    </location>
</feature>
<feature type="transmembrane region" description="Helical" evidence="1">
    <location>
        <begin position="256"/>
        <end position="275"/>
    </location>
</feature>
<keyword evidence="1" id="KW-0472">Membrane</keyword>
<evidence type="ECO:0008006" key="4">
    <source>
        <dbReference type="Google" id="ProtNLM"/>
    </source>
</evidence>
<protein>
    <recommendedName>
        <fullName evidence="4">O-antigen polysaccharide polymerase Wzy</fullName>
    </recommendedName>
</protein>
<organism evidence="2 3">
    <name type="scientific">Arcticibacter svalbardensis MN12-7</name>
    <dbReference type="NCBI Taxonomy" id="1150600"/>
    <lineage>
        <taxon>Bacteria</taxon>
        <taxon>Pseudomonadati</taxon>
        <taxon>Bacteroidota</taxon>
        <taxon>Sphingobacteriia</taxon>
        <taxon>Sphingobacteriales</taxon>
        <taxon>Sphingobacteriaceae</taxon>
        <taxon>Arcticibacter</taxon>
    </lineage>
</organism>
<evidence type="ECO:0000256" key="1">
    <source>
        <dbReference type="SAM" id="Phobius"/>
    </source>
</evidence>
<feature type="transmembrane region" description="Helical" evidence="1">
    <location>
        <begin position="200"/>
        <end position="218"/>
    </location>
</feature>
<sequence>MNNVIDRVVARRLRTERRRAEIKVAEKNTFVIKLVKWSWVVLLVAAFLQALIFSTYANFIAIACVLTAWTITSKVFLQRDALKNYPLSSFLVIGFTSTQFYFPLLFTLLEGKPVVYNLELPLQVFFHSTAALVVLVTAHYVYRLLPVNTYRGNNSLLSRAGFFQPPSESQLWTMAAIGLAANIYVYLFSPTTATEVSGNVFDKAVFALLPFAYAPYFIPFASLFGSKKALTKNIVTFLVVYSIMLLIIGMARNTRGAFMVGFTAVGLSYLLGLLNGVFKTPVISYKIILLAGFGLWLLTGPLADLGTAMVIVRSQRADLSKAELVDMTLDAFSDKKAISLRRLNDNEAQGDWDERYLDNIFTARFANIKFNDASLVQANKIGSNNPAMRKFSIDYLWGALPSPVLKVLHPSLNKDNIYSLSFGDYIYSLAGAGTVVYGGFRSGHFAGTGMAAFGLWYLLILGIGIIPIYLLFDKLVFVRNDYGQSSSSLQHPKLCFSVCGLLVLTSIFQFLPTESVIGLGTFLLRGWFQMVLLYFVIYHFTRLLCKYVPALLSS</sequence>
<feature type="transmembrane region" description="Helical" evidence="1">
    <location>
        <begin position="37"/>
        <end position="69"/>
    </location>
</feature>
<feature type="transmembrane region" description="Helical" evidence="1">
    <location>
        <begin position="493"/>
        <end position="511"/>
    </location>
</feature>
<feature type="transmembrane region" description="Helical" evidence="1">
    <location>
        <begin position="422"/>
        <end position="440"/>
    </location>
</feature>
<dbReference type="OrthoDB" id="8949626at2"/>
<feature type="transmembrane region" description="Helical" evidence="1">
    <location>
        <begin position="230"/>
        <end position="249"/>
    </location>
</feature>
<dbReference type="STRING" id="1150600.ADIARSV_3999"/>
<proteinExistence type="predicted"/>
<comment type="caution">
    <text evidence="2">The sequence shown here is derived from an EMBL/GenBank/DDBJ whole genome shotgun (WGS) entry which is preliminary data.</text>
</comment>
<feature type="transmembrane region" description="Helical" evidence="1">
    <location>
        <begin position="89"/>
        <end position="108"/>
    </location>
</feature>
<feature type="transmembrane region" description="Helical" evidence="1">
    <location>
        <begin position="452"/>
        <end position="472"/>
    </location>
</feature>
<dbReference type="RefSeq" id="WP_016197219.1">
    <property type="nucleotide sequence ID" value="NZ_AQPN01000141.1"/>
</dbReference>
<keyword evidence="1" id="KW-1133">Transmembrane helix</keyword>
<keyword evidence="1" id="KW-0812">Transmembrane</keyword>
<dbReference type="eggNOG" id="ENOG50313F9">
    <property type="taxonomic scope" value="Bacteria"/>
</dbReference>
<reference evidence="2 3" key="1">
    <citation type="journal article" date="2013" name="Genome Announc.">
        <title>Draft Genome Sequence of Arcticibacter svalbardensis Strain MN12-7T, a Member of the Family Sphingobacteriaceae Isolated from an Arctic Soil Sample.</title>
        <authorList>
            <person name="Shivaji S."/>
            <person name="Ara S."/>
            <person name="Prasad S."/>
            <person name="Manasa B.P."/>
            <person name="Begum Z."/>
            <person name="Singh A."/>
            <person name="Kumar Pinnaka A."/>
        </authorList>
    </citation>
    <scope>NUCLEOTIDE SEQUENCE [LARGE SCALE GENOMIC DNA]</scope>
    <source>
        <strain evidence="2 3">MN12-7</strain>
    </source>
</reference>
<evidence type="ECO:0000313" key="3">
    <source>
        <dbReference type="Proteomes" id="UP000014174"/>
    </source>
</evidence>
<dbReference type="AlphaFoldDB" id="R9GMI1"/>
<name>R9GMI1_9SPHI</name>
<evidence type="ECO:0000313" key="2">
    <source>
        <dbReference type="EMBL" id="EOR92911.1"/>
    </source>
</evidence>
<keyword evidence="3" id="KW-1185">Reference proteome</keyword>
<feature type="transmembrane region" description="Helical" evidence="1">
    <location>
        <begin position="120"/>
        <end position="142"/>
    </location>
</feature>
<feature type="transmembrane region" description="Helical" evidence="1">
    <location>
        <begin position="171"/>
        <end position="188"/>
    </location>
</feature>
<accession>R9GMI1</accession>
<dbReference type="Proteomes" id="UP000014174">
    <property type="component" value="Unassembled WGS sequence"/>
</dbReference>